<organism evidence="1 2">
    <name type="scientific">Microbulbifer epialgicus</name>
    <dbReference type="NCBI Taxonomy" id="393907"/>
    <lineage>
        <taxon>Bacteria</taxon>
        <taxon>Pseudomonadati</taxon>
        <taxon>Pseudomonadota</taxon>
        <taxon>Gammaproteobacteria</taxon>
        <taxon>Cellvibrionales</taxon>
        <taxon>Microbulbiferaceae</taxon>
        <taxon>Microbulbifer</taxon>
    </lineage>
</organism>
<name>A0ABV4P0Y1_9GAMM</name>
<gene>
    <name evidence="1" type="ORF">ACCI49_13595</name>
</gene>
<keyword evidence="2" id="KW-1185">Reference proteome</keyword>
<evidence type="ECO:0000313" key="1">
    <source>
        <dbReference type="EMBL" id="MFA0811949.1"/>
    </source>
</evidence>
<proteinExistence type="predicted"/>
<dbReference type="Proteomes" id="UP001569428">
    <property type="component" value="Unassembled WGS sequence"/>
</dbReference>
<comment type="caution">
    <text evidence="1">The sequence shown here is derived from an EMBL/GenBank/DDBJ whole genome shotgun (WGS) entry which is preliminary data.</text>
</comment>
<dbReference type="RefSeq" id="WP_371839559.1">
    <property type="nucleotide sequence ID" value="NZ_JBGMEK010000029.1"/>
</dbReference>
<evidence type="ECO:0008006" key="3">
    <source>
        <dbReference type="Google" id="ProtNLM"/>
    </source>
</evidence>
<reference evidence="1 2" key="1">
    <citation type="submission" date="2024-08" db="EMBL/GenBank/DDBJ databases">
        <authorList>
            <person name="Ishaq N."/>
        </authorList>
    </citation>
    <scope>NUCLEOTIDE SEQUENCE [LARGE SCALE GENOMIC DNA]</scope>
    <source>
        <strain evidence="1 2">DSM 18651</strain>
    </source>
</reference>
<protein>
    <recommendedName>
        <fullName evidence="3">Secreted protein</fullName>
    </recommendedName>
</protein>
<dbReference type="EMBL" id="JBGMEK010000029">
    <property type="protein sequence ID" value="MFA0811949.1"/>
    <property type="molecule type" value="Genomic_DNA"/>
</dbReference>
<evidence type="ECO:0000313" key="2">
    <source>
        <dbReference type="Proteomes" id="UP001569428"/>
    </source>
</evidence>
<sequence length="83" mass="9252">MLLFARPPSALSFTYRALLPLSAIDDCPSDHLNDAPNQCTNNNQSKDWHLKHTPAPWAFNGKQQIELQESCVLGQAKLCVPAY</sequence>
<accession>A0ABV4P0Y1</accession>